<evidence type="ECO:0000259" key="2">
    <source>
        <dbReference type="PROSITE" id="PS50835"/>
    </source>
</evidence>
<sequence length="547" mass="62770">MPINFITFTIVILLPSSVYSLREQCCKDLGVPEKCYQPLCNPSKIPKVMLRYKIFDPDINCHPYLLPISQCLSKGRDVSSCCYKNAYDLEFDYCFGLCNGTMHFDYSRKKDFLSCFVLHVVSIFPCLTSSYESSPSEARELTIDEKTENSVSIKWKEPTESPDLVDHYTIHLIERTGVSETESVFTTEDIEYTLEGLSSSFSYSVHVVAHAPVHNDDRNWFKSRISNVILFTTEDALIVAKSEDRLPSNVASHYLYCKMRTIFNAESSIEWVKISANGEEIITTDKKYSIVSYQSELDSKTIVSSLKIFDFKDSDFSTYRCYIKDTRIEYSETVIVKIDFSEQAPNSIPPDTLLECCSKYNHKSDCQSVCSQGTDDRRSMLRPGAFLPPPKNCEKEVDHLFKCSISRLNSAACCIHSEVSFFCLGMCDVKFDIDPQRVKSCRKHVTNIIACKLDEKNTRPEAVSNVITTHVYVYTFRFSWDKALDAKAYHVYSRKREGDWTVRVTLDHSVDIVDSDEVVLISVNEFGPSEQHRLYYDEDGWLTVDHW</sequence>
<dbReference type="HOGENOM" id="CLU_511148_0_0_1"/>
<dbReference type="PhylomeDB" id="Q22681"/>
<reference evidence="4 5" key="1">
    <citation type="journal article" date="1998" name="Science">
        <title>Genome sequence of the nematode C. elegans: a platform for investigating biology.</title>
        <authorList>
            <consortium name="The C. elegans sequencing consortium"/>
            <person name="Sulson J.E."/>
            <person name="Waterston R."/>
        </authorList>
    </citation>
    <scope>NUCLEOTIDE SEQUENCE [LARGE SCALE GENOMIC DNA]</scope>
    <source>
        <strain evidence="4 5">Bristol N2</strain>
    </source>
</reference>
<dbReference type="Bgee" id="WBGene00020691">
    <property type="expression patterns" value="Expressed in embryo and 2 other cell types or tissues"/>
</dbReference>
<dbReference type="WormBase" id="T22E5.3">
    <property type="protein sequence ID" value="CE37152"/>
    <property type="gene ID" value="WBGene00020691"/>
    <property type="gene designation" value="igdb-3"/>
</dbReference>
<dbReference type="eggNOG" id="ENOG502RYB4">
    <property type="taxonomic scope" value="Eukaryota"/>
</dbReference>
<dbReference type="Proteomes" id="UP000001940">
    <property type="component" value="Chromosome X"/>
</dbReference>
<evidence type="ECO:0000313" key="4">
    <source>
        <dbReference type="EMBL" id="CCD72845.1"/>
    </source>
</evidence>
<evidence type="ECO:0000256" key="1">
    <source>
        <dbReference type="SAM" id="SignalP"/>
    </source>
</evidence>
<proteinExistence type="predicted"/>
<dbReference type="Gene3D" id="2.60.40.10">
    <property type="entry name" value="Immunoglobulins"/>
    <property type="match status" value="2"/>
</dbReference>
<dbReference type="PaxDb" id="6239-T22E5.3"/>
<dbReference type="Pfam" id="PF00041">
    <property type="entry name" value="fn3"/>
    <property type="match status" value="1"/>
</dbReference>
<evidence type="ECO:0000259" key="3">
    <source>
        <dbReference type="PROSITE" id="PS50853"/>
    </source>
</evidence>
<dbReference type="OrthoDB" id="5843172at2759"/>
<dbReference type="AlphaFoldDB" id="Q22681"/>
<keyword evidence="5" id="KW-1185">Reference proteome</keyword>
<dbReference type="EMBL" id="BX284606">
    <property type="protein sequence ID" value="CCD72845.1"/>
    <property type="molecule type" value="Genomic_DNA"/>
</dbReference>
<feature type="domain" description="Ig-like" evidence="2">
    <location>
        <begin position="255"/>
        <end position="331"/>
    </location>
</feature>
<dbReference type="UCSC" id="T22E5.3">
    <property type="organism name" value="c. elegans"/>
</dbReference>
<dbReference type="GeneID" id="188745"/>
<evidence type="ECO:0000313" key="6">
    <source>
        <dbReference type="WormBase" id="T22E5.3"/>
    </source>
</evidence>
<feature type="signal peptide" evidence="1">
    <location>
        <begin position="1"/>
        <end position="20"/>
    </location>
</feature>
<accession>Q22681</accession>
<dbReference type="PIR" id="T16920">
    <property type="entry name" value="T16920"/>
</dbReference>
<dbReference type="KEGG" id="cel:CELE_T22E5.3"/>
<dbReference type="CTD" id="188745"/>
<dbReference type="PROSITE" id="PS50835">
    <property type="entry name" value="IG_LIKE"/>
    <property type="match status" value="1"/>
</dbReference>
<dbReference type="InParanoid" id="Q22681"/>
<dbReference type="InterPro" id="IPR002602">
    <property type="entry name" value="DB"/>
</dbReference>
<feature type="domain" description="Fibronectin type-III" evidence="3">
    <location>
        <begin position="137"/>
        <end position="236"/>
    </location>
</feature>
<dbReference type="PROSITE" id="PS50853">
    <property type="entry name" value="FN3"/>
    <property type="match status" value="1"/>
</dbReference>
<feature type="chain" id="PRO_5004200903" evidence="1">
    <location>
        <begin position="21"/>
        <end position="547"/>
    </location>
</feature>
<dbReference type="SMART" id="SM00060">
    <property type="entry name" value="FN3"/>
    <property type="match status" value="1"/>
</dbReference>
<dbReference type="Pfam" id="PF01682">
    <property type="entry name" value="DB"/>
    <property type="match status" value="2"/>
</dbReference>
<dbReference type="InterPro" id="IPR036116">
    <property type="entry name" value="FN3_sf"/>
</dbReference>
<evidence type="ECO:0000313" key="5">
    <source>
        <dbReference type="Proteomes" id="UP000001940"/>
    </source>
</evidence>
<dbReference type="SUPFAM" id="SSF48726">
    <property type="entry name" value="Immunoglobulin"/>
    <property type="match status" value="1"/>
</dbReference>
<dbReference type="CDD" id="cd00063">
    <property type="entry name" value="FN3"/>
    <property type="match status" value="1"/>
</dbReference>
<dbReference type="InterPro" id="IPR013783">
    <property type="entry name" value="Ig-like_fold"/>
</dbReference>
<dbReference type="InterPro" id="IPR036179">
    <property type="entry name" value="Ig-like_dom_sf"/>
</dbReference>
<dbReference type="InterPro" id="IPR003961">
    <property type="entry name" value="FN3_dom"/>
</dbReference>
<keyword evidence="1" id="KW-0732">Signal</keyword>
<dbReference type="RefSeq" id="NP_509074.2">
    <property type="nucleotide sequence ID" value="NM_076673.4"/>
</dbReference>
<dbReference type="OMA" id="DRDENAC"/>
<dbReference type="FunCoup" id="Q22681">
    <property type="interactions" value="59"/>
</dbReference>
<name>Q22681_CAEEL</name>
<protein>
    <submittedName>
        <fullName evidence="4">Ig-like domain-containing protein</fullName>
    </submittedName>
</protein>
<gene>
    <name evidence="4 6" type="primary">igdb-3</name>
    <name evidence="4" type="ORF">CELE_T22E5.3</name>
    <name evidence="6" type="ORF">T22E5.3</name>
</gene>
<dbReference type="InterPro" id="IPR007110">
    <property type="entry name" value="Ig-like_dom"/>
</dbReference>
<dbReference type="SUPFAM" id="SSF49265">
    <property type="entry name" value="Fibronectin type III"/>
    <property type="match status" value="1"/>
</dbReference>
<dbReference type="AGR" id="WB:WBGene00020691"/>
<organism evidence="4 5">
    <name type="scientific">Caenorhabditis elegans</name>
    <dbReference type="NCBI Taxonomy" id="6239"/>
    <lineage>
        <taxon>Eukaryota</taxon>
        <taxon>Metazoa</taxon>
        <taxon>Ecdysozoa</taxon>
        <taxon>Nematoda</taxon>
        <taxon>Chromadorea</taxon>
        <taxon>Rhabditida</taxon>
        <taxon>Rhabditina</taxon>
        <taxon>Rhabditomorpha</taxon>
        <taxon>Rhabditoidea</taxon>
        <taxon>Rhabditidae</taxon>
        <taxon>Peloderinae</taxon>
        <taxon>Caenorhabditis</taxon>
    </lineage>
</organism>